<organism evidence="1 2">
    <name type="scientific">Parelaphostrongylus tenuis</name>
    <name type="common">Meningeal worm</name>
    <dbReference type="NCBI Taxonomy" id="148309"/>
    <lineage>
        <taxon>Eukaryota</taxon>
        <taxon>Metazoa</taxon>
        <taxon>Ecdysozoa</taxon>
        <taxon>Nematoda</taxon>
        <taxon>Chromadorea</taxon>
        <taxon>Rhabditida</taxon>
        <taxon>Rhabditina</taxon>
        <taxon>Rhabditomorpha</taxon>
        <taxon>Strongyloidea</taxon>
        <taxon>Metastrongylidae</taxon>
        <taxon>Parelaphostrongylus</taxon>
    </lineage>
</organism>
<accession>A0AAD5QBM6</accession>
<proteinExistence type="predicted"/>
<sequence>MRTTRGKKLRKRLFFSRVRVAGHCIACRSPTCLVRFLSQRCHRSAGCSSEKICPEDYRSCQFHDCQLWSRYDVLRMQREFKWQAVSYVSPIKNSLRISQVEHKRWGSDEAVEAVETYLDLARL</sequence>
<evidence type="ECO:0000313" key="1">
    <source>
        <dbReference type="EMBL" id="KAJ1345973.1"/>
    </source>
</evidence>
<dbReference type="Proteomes" id="UP001196413">
    <property type="component" value="Unassembled WGS sequence"/>
</dbReference>
<evidence type="ECO:0000313" key="2">
    <source>
        <dbReference type="Proteomes" id="UP001196413"/>
    </source>
</evidence>
<keyword evidence="2" id="KW-1185">Reference proteome</keyword>
<protein>
    <submittedName>
        <fullName evidence="1">Uncharacterized protein</fullName>
    </submittedName>
</protein>
<gene>
    <name evidence="1" type="ORF">KIN20_000621</name>
</gene>
<dbReference type="AlphaFoldDB" id="A0AAD5QBM6"/>
<comment type="caution">
    <text evidence="1">The sequence shown here is derived from an EMBL/GenBank/DDBJ whole genome shotgun (WGS) entry which is preliminary data.</text>
</comment>
<name>A0AAD5QBM6_PARTN</name>
<dbReference type="EMBL" id="JAHQIW010000090">
    <property type="protein sequence ID" value="KAJ1345973.1"/>
    <property type="molecule type" value="Genomic_DNA"/>
</dbReference>
<reference evidence="1" key="1">
    <citation type="submission" date="2021-06" db="EMBL/GenBank/DDBJ databases">
        <title>Parelaphostrongylus tenuis whole genome reference sequence.</title>
        <authorList>
            <person name="Garwood T.J."/>
            <person name="Larsen P.A."/>
            <person name="Fountain-Jones N.M."/>
            <person name="Garbe J.R."/>
            <person name="Macchietto M.G."/>
            <person name="Kania S.A."/>
            <person name="Gerhold R.W."/>
            <person name="Richards J.E."/>
            <person name="Wolf T.M."/>
        </authorList>
    </citation>
    <scope>NUCLEOTIDE SEQUENCE</scope>
    <source>
        <strain evidence="1">MNPRO001-30</strain>
        <tissue evidence="1">Meninges</tissue>
    </source>
</reference>